<dbReference type="InterPro" id="IPR007345">
    <property type="entry name" value="Polysacch_pyruvyl_Trfase"/>
</dbReference>
<evidence type="ECO:0000256" key="1">
    <source>
        <dbReference type="SAM" id="MobiDB-lite"/>
    </source>
</evidence>
<feature type="region of interest" description="Disordered" evidence="1">
    <location>
        <begin position="45"/>
        <end position="82"/>
    </location>
</feature>
<reference evidence="3 4" key="1">
    <citation type="journal article" date="2018" name="PLoS Pathog.">
        <title>Evolution of structural diversity of trichothecenes, a family of toxins produced by plant pathogenic and entomopathogenic fungi.</title>
        <authorList>
            <person name="Proctor R.H."/>
            <person name="McCormick S.P."/>
            <person name="Kim H.S."/>
            <person name="Cardoza R.E."/>
            <person name="Stanley A.M."/>
            <person name="Lindo L."/>
            <person name="Kelly A."/>
            <person name="Brown D.W."/>
            <person name="Lee T."/>
            <person name="Vaughan M.M."/>
            <person name="Alexander N.J."/>
            <person name="Busman M."/>
            <person name="Gutierrez S."/>
        </authorList>
    </citation>
    <scope>NUCLEOTIDE SEQUENCE [LARGE SCALE GENOMIC DNA]</scope>
    <source>
        <strain evidence="3 4">NRRL 20695</strain>
    </source>
</reference>
<proteinExistence type="predicted"/>
<dbReference type="OrthoDB" id="414175at2759"/>
<dbReference type="Pfam" id="PF04230">
    <property type="entry name" value="PS_pyruv_trans"/>
    <property type="match status" value="1"/>
</dbReference>
<name>A0A395T3E7_9HYPO</name>
<feature type="region of interest" description="Disordered" evidence="1">
    <location>
        <begin position="440"/>
        <end position="470"/>
    </location>
</feature>
<keyword evidence="4" id="KW-1185">Reference proteome</keyword>
<dbReference type="AlphaFoldDB" id="A0A395T3E7"/>
<evidence type="ECO:0000313" key="4">
    <source>
        <dbReference type="Proteomes" id="UP000266234"/>
    </source>
</evidence>
<dbReference type="GO" id="GO:0016740">
    <property type="term" value="F:transferase activity"/>
    <property type="evidence" value="ECO:0007669"/>
    <property type="project" value="UniProtKB-KW"/>
</dbReference>
<dbReference type="STRING" id="694270.A0A395T3E7"/>
<feature type="domain" description="Polysaccharide pyruvyl transferase" evidence="2">
    <location>
        <begin position="131"/>
        <end position="393"/>
    </location>
</feature>
<dbReference type="Proteomes" id="UP000266234">
    <property type="component" value="Unassembled WGS sequence"/>
</dbReference>
<organism evidence="3 4">
    <name type="scientific">Fusarium longipes</name>
    <dbReference type="NCBI Taxonomy" id="694270"/>
    <lineage>
        <taxon>Eukaryota</taxon>
        <taxon>Fungi</taxon>
        <taxon>Dikarya</taxon>
        <taxon>Ascomycota</taxon>
        <taxon>Pezizomycotina</taxon>
        <taxon>Sordariomycetes</taxon>
        <taxon>Hypocreomycetidae</taxon>
        <taxon>Hypocreales</taxon>
        <taxon>Nectriaceae</taxon>
        <taxon>Fusarium</taxon>
    </lineage>
</organism>
<evidence type="ECO:0000259" key="2">
    <source>
        <dbReference type="Pfam" id="PF04230"/>
    </source>
</evidence>
<evidence type="ECO:0000313" key="3">
    <source>
        <dbReference type="EMBL" id="RGP79210.1"/>
    </source>
</evidence>
<sequence length="470" mass="52607">MLPAMNRFARIALAVVAVLFVFALLVSYQGPESFKEHLPSTDWHWPSKGENATVDEPPKPTDVAGAVGAGEEDAEDAKDPNTDISYDLTRAPTPGCENIVNDLQQRLIHAYQKRFKGIRYANIWGYLETENKGDAAIWSAQQILLSILGIETMEACRFMYKDCDIKKFRAKLEEHRPHSGIIMAGGGNFNDYYWEDQPSRMNMIKNFGNVSIRAFPQSIYMHNPERIEETRKAFKTHHDLQLAARDKPSYDWLMDNFGETEGIQSDLVPDIAFMWGNRSDFRHNTKKTHDILILARKDAEISDGDSASIEFGEGKVDLGGSIGNVTYNKVDWKFTKTPEIDDEGDRESGKNQRAWAKSIAGFELLGSAHFVITDRLHGHILSTVIGVPHVLMDSKLGKNLNFHNTWTRDCGCTKITKSIDSAFDVARMYFEQEVKDGLRAADPITPVPTPKAEASTEGEKIGEAVSDGSS</sequence>
<gene>
    <name evidence="3" type="ORF">FLONG3_2646</name>
</gene>
<accession>A0A395T3E7</accession>
<keyword evidence="3" id="KW-0808">Transferase</keyword>
<protein>
    <submittedName>
        <fullName evidence="3">Pyruvyl transferase 1</fullName>
    </submittedName>
</protein>
<comment type="caution">
    <text evidence="3">The sequence shown here is derived from an EMBL/GenBank/DDBJ whole genome shotgun (WGS) entry which is preliminary data.</text>
</comment>
<dbReference type="EMBL" id="PXOG01000053">
    <property type="protein sequence ID" value="RGP79210.1"/>
    <property type="molecule type" value="Genomic_DNA"/>
</dbReference>